<dbReference type="eggNOG" id="KOG3752">
    <property type="taxonomic scope" value="Eukaryota"/>
</dbReference>
<dbReference type="OrthoDB" id="407198at2759"/>
<dbReference type="GO" id="GO:0003676">
    <property type="term" value="F:nucleic acid binding"/>
    <property type="evidence" value="ECO:0007669"/>
    <property type="project" value="InterPro"/>
</dbReference>
<evidence type="ECO:0000256" key="1">
    <source>
        <dbReference type="ARBA" id="ARBA00000077"/>
    </source>
</evidence>
<evidence type="ECO:0000256" key="6">
    <source>
        <dbReference type="ARBA" id="ARBA00022759"/>
    </source>
</evidence>
<organism evidence="9 10">
    <name type="scientific">Zymoseptoria tritici (strain CBS 115943 / IPO323)</name>
    <name type="common">Speckled leaf blotch fungus</name>
    <name type="synonym">Septoria tritici</name>
    <dbReference type="NCBI Taxonomy" id="336722"/>
    <lineage>
        <taxon>Eukaryota</taxon>
        <taxon>Fungi</taxon>
        <taxon>Dikarya</taxon>
        <taxon>Ascomycota</taxon>
        <taxon>Pezizomycotina</taxon>
        <taxon>Dothideomycetes</taxon>
        <taxon>Dothideomycetidae</taxon>
        <taxon>Mycosphaerellales</taxon>
        <taxon>Mycosphaerellaceae</taxon>
        <taxon>Zymoseptoria</taxon>
    </lineage>
</organism>
<evidence type="ECO:0000313" key="9">
    <source>
        <dbReference type="EMBL" id="EGP87580.1"/>
    </source>
</evidence>
<dbReference type="PROSITE" id="PS50879">
    <property type="entry name" value="RNASE_H_1"/>
    <property type="match status" value="1"/>
</dbReference>
<evidence type="ECO:0000313" key="10">
    <source>
        <dbReference type="Proteomes" id="UP000008062"/>
    </source>
</evidence>
<dbReference type="InParanoid" id="F9XCJ7"/>
<dbReference type="GO" id="GO:0043137">
    <property type="term" value="P:DNA replication, removal of RNA primer"/>
    <property type="evidence" value="ECO:0007669"/>
    <property type="project" value="TreeGrafter"/>
</dbReference>
<evidence type="ECO:0000256" key="5">
    <source>
        <dbReference type="ARBA" id="ARBA00022723"/>
    </source>
</evidence>
<comment type="similarity">
    <text evidence="2">Belongs to the RNase H family.</text>
</comment>
<keyword evidence="6" id="KW-0255">Endonuclease</keyword>
<evidence type="ECO:0000256" key="7">
    <source>
        <dbReference type="ARBA" id="ARBA00022801"/>
    </source>
</evidence>
<accession>F9XCJ7</accession>
<evidence type="ECO:0000259" key="8">
    <source>
        <dbReference type="PROSITE" id="PS50879"/>
    </source>
</evidence>
<keyword evidence="10" id="KW-1185">Reference proteome</keyword>
<dbReference type="Pfam" id="PF00075">
    <property type="entry name" value="RNase_H"/>
    <property type="match status" value="1"/>
</dbReference>
<keyword evidence="4" id="KW-0540">Nuclease</keyword>
<dbReference type="EC" id="3.1.26.4" evidence="3"/>
<dbReference type="OMA" id="WIYKWTR"/>
<dbReference type="PANTHER" id="PTHR10642:SF26">
    <property type="entry name" value="RIBONUCLEASE H1"/>
    <property type="match status" value="1"/>
</dbReference>
<gene>
    <name evidence="9" type="ORF">MYCGRDRAFT_41575</name>
</gene>
<dbReference type="InterPro" id="IPR036397">
    <property type="entry name" value="RNaseH_sf"/>
</dbReference>
<keyword evidence="5" id="KW-0479">Metal-binding</keyword>
<dbReference type="InterPro" id="IPR012337">
    <property type="entry name" value="RNaseH-like_sf"/>
</dbReference>
<dbReference type="EMBL" id="CM001200">
    <property type="protein sequence ID" value="EGP87580.1"/>
    <property type="molecule type" value="Genomic_DNA"/>
</dbReference>
<dbReference type="InterPro" id="IPR050092">
    <property type="entry name" value="RNase_H"/>
</dbReference>
<dbReference type="RefSeq" id="XP_003852604.1">
    <property type="nucleotide sequence ID" value="XM_003852556.1"/>
</dbReference>
<dbReference type="STRING" id="336722.F9XCJ7"/>
<comment type="catalytic activity">
    <reaction evidence="1">
        <text>Endonucleolytic cleavage to 5'-phosphomonoester.</text>
        <dbReference type="EC" id="3.1.26.4"/>
    </reaction>
</comment>
<dbReference type="GO" id="GO:0004523">
    <property type="term" value="F:RNA-DNA hybrid ribonuclease activity"/>
    <property type="evidence" value="ECO:0007669"/>
    <property type="project" value="UniProtKB-EC"/>
</dbReference>
<evidence type="ECO:0000256" key="3">
    <source>
        <dbReference type="ARBA" id="ARBA00012180"/>
    </source>
</evidence>
<dbReference type="Proteomes" id="UP000008062">
    <property type="component" value="Chromosome 5"/>
</dbReference>
<dbReference type="PANTHER" id="PTHR10642">
    <property type="entry name" value="RIBONUCLEASE H1"/>
    <property type="match status" value="1"/>
</dbReference>
<keyword evidence="7" id="KW-0378">Hydrolase</keyword>
<sequence length="173" mass="19659">MVYTMVWYVDGGCRRNGQPGAVAAAAAVEMLRGGRAWTFTRDLEQPCWQNDFTAPTTQRAEITAIILALEQALEGYDRLDTCPQIDLTIHSDFQYAVKCMDIWLSKWIDNDWINARGRPVANQDLIKEAYSLENRLIELADITYKWVPRAQNEMADAACNQALDQQEDDGYSC</sequence>
<dbReference type="GO" id="GO:0046872">
    <property type="term" value="F:metal ion binding"/>
    <property type="evidence" value="ECO:0007669"/>
    <property type="project" value="UniProtKB-KW"/>
</dbReference>
<dbReference type="SUPFAM" id="SSF53098">
    <property type="entry name" value="Ribonuclease H-like"/>
    <property type="match status" value="1"/>
</dbReference>
<dbReference type="InterPro" id="IPR002156">
    <property type="entry name" value="RNaseH_domain"/>
</dbReference>
<protein>
    <recommendedName>
        <fullName evidence="3">ribonuclease H</fullName>
        <ecNumber evidence="3">3.1.26.4</ecNumber>
    </recommendedName>
</protein>
<evidence type="ECO:0000256" key="4">
    <source>
        <dbReference type="ARBA" id="ARBA00022722"/>
    </source>
</evidence>
<feature type="domain" description="RNase H type-1" evidence="8">
    <location>
        <begin position="1"/>
        <end position="164"/>
    </location>
</feature>
<evidence type="ECO:0000256" key="2">
    <source>
        <dbReference type="ARBA" id="ARBA00005300"/>
    </source>
</evidence>
<dbReference type="KEGG" id="ztr:MYCGRDRAFT_41575"/>
<dbReference type="Gene3D" id="3.30.420.10">
    <property type="entry name" value="Ribonuclease H-like superfamily/Ribonuclease H"/>
    <property type="match status" value="1"/>
</dbReference>
<proteinExistence type="inferred from homology"/>
<dbReference type="HOGENOM" id="CLU_030894_4_3_1"/>
<dbReference type="GeneID" id="13396927"/>
<reference evidence="9 10" key="1">
    <citation type="journal article" date="2011" name="PLoS Genet.">
        <title>Finished genome of the fungal wheat pathogen Mycosphaerella graminicola reveals dispensome structure, chromosome plasticity, and stealth pathogenesis.</title>
        <authorList>
            <person name="Goodwin S.B."/>
            <person name="Ben M'barek S."/>
            <person name="Dhillon B."/>
            <person name="Wittenberg A.H.J."/>
            <person name="Crane C.F."/>
            <person name="Hane J.K."/>
            <person name="Foster A.J."/>
            <person name="Van der Lee T.A.J."/>
            <person name="Grimwood J."/>
            <person name="Aerts A."/>
            <person name="Antoniw J."/>
            <person name="Bailey A."/>
            <person name="Bluhm B."/>
            <person name="Bowler J."/>
            <person name="Bristow J."/>
            <person name="van der Burgt A."/>
            <person name="Canto-Canche B."/>
            <person name="Churchill A.C.L."/>
            <person name="Conde-Ferraez L."/>
            <person name="Cools H.J."/>
            <person name="Coutinho P.M."/>
            <person name="Csukai M."/>
            <person name="Dehal P."/>
            <person name="De Wit P."/>
            <person name="Donzelli B."/>
            <person name="van de Geest H.C."/>
            <person name="van Ham R.C.H.J."/>
            <person name="Hammond-Kosack K.E."/>
            <person name="Henrissat B."/>
            <person name="Kilian A."/>
            <person name="Kobayashi A.K."/>
            <person name="Koopmann E."/>
            <person name="Kourmpetis Y."/>
            <person name="Kuzniar A."/>
            <person name="Lindquist E."/>
            <person name="Lombard V."/>
            <person name="Maliepaard C."/>
            <person name="Martins N."/>
            <person name="Mehrabi R."/>
            <person name="Nap J.P.H."/>
            <person name="Ponomarenko A."/>
            <person name="Rudd J.J."/>
            <person name="Salamov A."/>
            <person name="Schmutz J."/>
            <person name="Schouten H.J."/>
            <person name="Shapiro H."/>
            <person name="Stergiopoulos I."/>
            <person name="Torriani S.F.F."/>
            <person name="Tu H."/>
            <person name="de Vries R.P."/>
            <person name="Waalwijk C."/>
            <person name="Ware S.B."/>
            <person name="Wiebenga A."/>
            <person name="Zwiers L.-H."/>
            <person name="Oliver R.P."/>
            <person name="Grigoriev I.V."/>
            <person name="Kema G.H.J."/>
        </authorList>
    </citation>
    <scope>NUCLEOTIDE SEQUENCE [LARGE SCALE GENOMIC DNA]</scope>
    <source>
        <strain evidence="10">CBS 115943 / IPO323</strain>
    </source>
</reference>
<dbReference type="AlphaFoldDB" id="F9XCJ7"/>
<name>F9XCJ7_ZYMTI</name>